<evidence type="ECO:0000256" key="4">
    <source>
        <dbReference type="ARBA" id="ARBA00022763"/>
    </source>
</evidence>
<dbReference type="GO" id="GO:0140078">
    <property type="term" value="F:class I DNA-(apurinic or apyrimidinic site) endonuclease activity"/>
    <property type="evidence" value="ECO:0007669"/>
    <property type="project" value="UniProtKB-EC"/>
</dbReference>
<evidence type="ECO:0000256" key="6">
    <source>
        <dbReference type="ARBA" id="ARBA00022801"/>
    </source>
</evidence>
<dbReference type="eggNOG" id="COG0266">
    <property type="taxonomic scope" value="Bacteria"/>
</dbReference>
<keyword evidence="11" id="KW-0511">Multifunctional enzyme</keyword>
<dbReference type="SUPFAM" id="SSF57716">
    <property type="entry name" value="Glucocorticoid receptor-like (DNA-binding domain)"/>
    <property type="match status" value="1"/>
</dbReference>
<dbReference type="EC" id="4.2.99.18" evidence="2"/>
<evidence type="ECO:0000256" key="10">
    <source>
        <dbReference type="ARBA" id="ARBA00023239"/>
    </source>
</evidence>
<dbReference type="Gene3D" id="1.10.8.50">
    <property type="match status" value="1"/>
</dbReference>
<evidence type="ECO:0000256" key="5">
    <source>
        <dbReference type="ARBA" id="ARBA00022771"/>
    </source>
</evidence>
<dbReference type="GO" id="GO:0003684">
    <property type="term" value="F:damaged DNA binding"/>
    <property type="evidence" value="ECO:0007669"/>
    <property type="project" value="InterPro"/>
</dbReference>
<sequence>MSVTAAYAREMPEGDTVAWTAARLQAALGGQRLVRAELRWPSLAEVDLTGAVTVVVVARGKHLLHRLDLGGERLTLHSHLRMEGTWRVRPAAETVRPDHRLRALLGTDHATALGRSLGMLDLVATTDEDRLVGHLGPDILAPSWSDDAGARRAGRHVALERLATDARPLAEALLDQRVLAGIGTFWASEACFAKRLSPWAAASTVDGDALGALLDWTQVRMAWSARTGIQSVTGLNRRDALGAVHARSGRPCRRCGDTLRVALVGQPTRERTIFYCAPCQGGLAPTDDGYPQAPLGARRDRTRRSPRY</sequence>
<evidence type="ECO:0000256" key="15">
    <source>
        <dbReference type="SAM" id="MobiDB-lite"/>
    </source>
</evidence>
<feature type="region of interest" description="Disordered" evidence="15">
    <location>
        <begin position="287"/>
        <end position="308"/>
    </location>
</feature>
<feature type="domain" description="Formamidopyrimidine-DNA glycosylase catalytic" evidence="17">
    <location>
        <begin position="12"/>
        <end position="103"/>
    </location>
</feature>
<keyword evidence="8" id="KW-0238">DNA-binding</keyword>
<keyword evidence="5 14" id="KW-0863">Zinc-finger</keyword>
<keyword evidence="12" id="KW-0326">Glycosidase</keyword>
<dbReference type="PROSITE" id="PS51066">
    <property type="entry name" value="ZF_FPG_2"/>
    <property type="match status" value="1"/>
</dbReference>
<dbReference type="PROSITE" id="PS51068">
    <property type="entry name" value="FPG_CAT"/>
    <property type="match status" value="1"/>
</dbReference>
<dbReference type="InterPro" id="IPR044090">
    <property type="entry name" value="Nei2_N"/>
</dbReference>
<dbReference type="SUPFAM" id="SSF81624">
    <property type="entry name" value="N-terminal domain of MutM-like DNA repair proteins"/>
    <property type="match status" value="1"/>
</dbReference>
<evidence type="ECO:0000256" key="14">
    <source>
        <dbReference type="PROSITE-ProRule" id="PRU00391"/>
    </source>
</evidence>
<keyword evidence="7" id="KW-0862">Zinc</keyword>
<comment type="caution">
    <text evidence="18">The sequence shown here is derived from an EMBL/GenBank/DDBJ whole genome shotgun (WGS) entry which is preliminary data.</text>
</comment>
<evidence type="ECO:0000313" key="19">
    <source>
        <dbReference type="Proteomes" id="UP000008366"/>
    </source>
</evidence>
<evidence type="ECO:0000259" key="16">
    <source>
        <dbReference type="PROSITE" id="PS51066"/>
    </source>
</evidence>
<evidence type="ECO:0000256" key="13">
    <source>
        <dbReference type="ARBA" id="ARBA00044632"/>
    </source>
</evidence>
<keyword evidence="3" id="KW-0479">Metal-binding</keyword>
<dbReference type="Pfam" id="PF06831">
    <property type="entry name" value="H2TH"/>
    <property type="match status" value="1"/>
</dbReference>
<dbReference type="AlphaFoldDB" id="K6VG42"/>
<comment type="catalytic activity">
    <reaction evidence="13">
        <text>2'-deoxyribonucleotide-(2'-deoxyribose 5'-phosphate)-2'-deoxyribonucleotide-DNA = a 3'-end 2'-deoxyribonucleotide-(2,3-dehydro-2,3-deoxyribose 5'-phosphate)-DNA + a 5'-end 5'-phospho-2'-deoxyribonucleoside-DNA + H(+)</text>
        <dbReference type="Rhea" id="RHEA:66592"/>
        <dbReference type="Rhea" id="RHEA-COMP:13180"/>
        <dbReference type="Rhea" id="RHEA-COMP:16897"/>
        <dbReference type="Rhea" id="RHEA-COMP:17067"/>
        <dbReference type="ChEBI" id="CHEBI:15378"/>
        <dbReference type="ChEBI" id="CHEBI:136412"/>
        <dbReference type="ChEBI" id="CHEBI:157695"/>
        <dbReference type="ChEBI" id="CHEBI:167181"/>
        <dbReference type="EC" id="4.2.99.18"/>
    </reaction>
</comment>
<dbReference type="GO" id="GO:0008270">
    <property type="term" value="F:zinc ion binding"/>
    <property type="evidence" value="ECO:0007669"/>
    <property type="project" value="UniProtKB-KW"/>
</dbReference>
<dbReference type="PANTHER" id="PTHR42697:SF1">
    <property type="entry name" value="ENDONUCLEASE 8"/>
    <property type="match status" value="1"/>
</dbReference>
<evidence type="ECO:0000256" key="2">
    <source>
        <dbReference type="ARBA" id="ARBA00012720"/>
    </source>
</evidence>
<reference evidence="18 19" key="1">
    <citation type="submission" date="2012-08" db="EMBL/GenBank/DDBJ databases">
        <title>Whole genome shotgun sequence of Kineosphaera limosa NBRC 100340.</title>
        <authorList>
            <person name="Yoshida I."/>
            <person name="Isaki S."/>
            <person name="Hosoyama A."/>
            <person name="Tsuchikane K."/>
            <person name="Katsumata H."/>
            <person name="Ando Y."/>
            <person name="Ohji S."/>
            <person name="Hamada M."/>
            <person name="Tamura T."/>
            <person name="Yamazoe A."/>
            <person name="Yamazaki S."/>
            <person name="Fujita N."/>
        </authorList>
    </citation>
    <scope>NUCLEOTIDE SEQUENCE [LARGE SCALE GENOMIC DNA]</scope>
    <source>
        <strain evidence="18 19">NBRC 100340</strain>
    </source>
</reference>
<evidence type="ECO:0000256" key="3">
    <source>
        <dbReference type="ARBA" id="ARBA00022723"/>
    </source>
</evidence>
<protein>
    <recommendedName>
        <fullName evidence="2">DNA-(apurinic or apyrimidinic site) lyase</fullName>
        <ecNumber evidence="2">4.2.99.18</ecNumber>
    </recommendedName>
</protein>
<accession>K6VG42</accession>
<dbReference type="CDD" id="cd08971">
    <property type="entry name" value="AcNei2_N"/>
    <property type="match status" value="1"/>
</dbReference>
<dbReference type="InterPro" id="IPR010979">
    <property type="entry name" value="Ribosomal_uS13-like_H2TH"/>
</dbReference>
<evidence type="ECO:0000313" key="18">
    <source>
        <dbReference type="EMBL" id="GAB95153.1"/>
    </source>
</evidence>
<proteinExistence type="inferred from homology"/>
<evidence type="ECO:0000256" key="1">
    <source>
        <dbReference type="ARBA" id="ARBA00009409"/>
    </source>
</evidence>
<name>K6VG42_9MICO</name>
<gene>
    <name evidence="18" type="primary">nei</name>
    <name evidence="18" type="ORF">KILIM_016_00940</name>
</gene>
<dbReference type="PROSITE" id="PS01242">
    <property type="entry name" value="ZF_FPG_1"/>
    <property type="match status" value="1"/>
</dbReference>
<evidence type="ECO:0000256" key="8">
    <source>
        <dbReference type="ARBA" id="ARBA00023125"/>
    </source>
</evidence>
<dbReference type="GO" id="GO:0006284">
    <property type="term" value="P:base-excision repair"/>
    <property type="evidence" value="ECO:0007669"/>
    <property type="project" value="InterPro"/>
</dbReference>
<dbReference type="InterPro" id="IPR015887">
    <property type="entry name" value="DNA_glyclase_Znf_dom_DNA_BS"/>
</dbReference>
<keyword evidence="10 18" id="KW-0456">Lyase</keyword>
<feature type="domain" description="FPG-type" evidence="16">
    <location>
        <begin position="243"/>
        <end position="281"/>
    </location>
</feature>
<dbReference type="InterPro" id="IPR035937">
    <property type="entry name" value="FPG_N"/>
</dbReference>
<evidence type="ECO:0000256" key="11">
    <source>
        <dbReference type="ARBA" id="ARBA00023268"/>
    </source>
</evidence>
<dbReference type="InterPro" id="IPR015886">
    <property type="entry name" value="H2TH_FPG"/>
</dbReference>
<keyword evidence="19" id="KW-1185">Reference proteome</keyword>
<dbReference type="SMART" id="SM00898">
    <property type="entry name" value="Fapy_DNA_glyco"/>
    <property type="match status" value="1"/>
</dbReference>
<evidence type="ECO:0000256" key="9">
    <source>
        <dbReference type="ARBA" id="ARBA00023204"/>
    </source>
</evidence>
<keyword evidence="6" id="KW-0378">Hydrolase</keyword>
<evidence type="ECO:0000256" key="12">
    <source>
        <dbReference type="ARBA" id="ARBA00023295"/>
    </source>
</evidence>
<dbReference type="PANTHER" id="PTHR42697">
    <property type="entry name" value="ENDONUCLEASE 8"/>
    <property type="match status" value="1"/>
</dbReference>
<comment type="similarity">
    <text evidence="1">Belongs to the FPG family.</text>
</comment>
<dbReference type="InterPro" id="IPR000214">
    <property type="entry name" value="Znf_DNA_glyclase/AP_lyase"/>
</dbReference>
<evidence type="ECO:0000256" key="7">
    <source>
        <dbReference type="ARBA" id="ARBA00022833"/>
    </source>
</evidence>
<dbReference type="GO" id="GO:0000703">
    <property type="term" value="F:oxidized pyrimidine nucleobase lesion DNA N-glycosylase activity"/>
    <property type="evidence" value="ECO:0007669"/>
    <property type="project" value="TreeGrafter"/>
</dbReference>
<dbReference type="EMBL" id="BAHD01000016">
    <property type="protein sequence ID" value="GAB95153.1"/>
    <property type="molecule type" value="Genomic_DNA"/>
</dbReference>
<dbReference type="Proteomes" id="UP000008366">
    <property type="component" value="Unassembled WGS sequence"/>
</dbReference>
<dbReference type="SUPFAM" id="SSF46946">
    <property type="entry name" value="S13-like H2TH domain"/>
    <property type="match status" value="1"/>
</dbReference>
<dbReference type="Pfam" id="PF01149">
    <property type="entry name" value="Fapy_DNA_glyco"/>
    <property type="match status" value="1"/>
</dbReference>
<keyword evidence="4" id="KW-0227">DNA damage</keyword>
<dbReference type="STRING" id="1184609.KILIM_016_00940"/>
<dbReference type="Gene3D" id="3.20.190.10">
    <property type="entry name" value="MutM-like, N-terminal"/>
    <property type="match status" value="1"/>
</dbReference>
<keyword evidence="9" id="KW-0234">DNA repair</keyword>
<dbReference type="SMART" id="SM01232">
    <property type="entry name" value="H2TH"/>
    <property type="match status" value="1"/>
</dbReference>
<dbReference type="InterPro" id="IPR012319">
    <property type="entry name" value="FPG_cat"/>
</dbReference>
<evidence type="ECO:0000259" key="17">
    <source>
        <dbReference type="PROSITE" id="PS51068"/>
    </source>
</evidence>
<organism evidence="18 19">
    <name type="scientific">Kineosphaera limosa NBRC 100340</name>
    <dbReference type="NCBI Taxonomy" id="1184609"/>
    <lineage>
        <taxon>Bacteria</taxon>
        <taxon>Bacillati</taxon>
        <taxon>Actinomycetota</taxon>
        <taxon>Actinomycetes</taxon>
        <taxon>Micrococcales</taxon>
        <taxon>Dermatophilaceae</taxon>
        <taxon>Kineosphaera</taxon>
    </lineage>
</organism>